<accession>A0A1E3HKW8</accession>
<dbReference type="EMBL" id="AWGJ01000009">
    <property type="protein sequence ID" value="ODN76091.1"/>
    <property type="molecule type" value="Genomic_DNA"/>
</dbReference>
<keyword evidence="2" id="KW-1185">Reference proteome</keyword>
<dbReference type="GeneID" id="30157337"/>
<dbReference type="AlphaFoldDB" id="A0A1E3HKW8"/>
<comment type="caution">
    <text evidence="1">The sequence shown here is derived from an EMBL/GenBank/DDBJ whole genome shotgun (WGS) entry which is preliminary data.</text>
</comment>
<organism evidence="1 2">
    <name type="scientific">Cryptococcus amylolentus CBS 6039</name>
    <dbReference type="NCBI Taxonomy" id="1295533"/>
    <lineage>
        <taxon>Eukaryota</taxon>
        <taxon>Fungi</taxon>
        <taxon>Dikarya</taxon>
        <taxon>Basidiomycota</taxon>
        <taxon>Agaricomycotina</taxon>
        <taxon>Tremellomycetes</taxon>
        <taxon>Tremellales</taxon>
        <taxon>Cryptococcaceae</taxon>
        <taxon>Cryptococcus</taxon>
    </lineage>
</organism>
<sequence>MSLLNSQREPHLVLIYLAAVGPTNVPNVINFDSSRGETPSFTSHLTNIHRSSTKEPFNIQFFFTCCHAPIRHKGDVARWMDGGQRSLMDCADTRDNLSRPFLLDLSSRS</sequence>
<evidence type="ECO:0000313" key="2">
    <source>
        <dbReference type="Proteomes" id="UP000094065"/>
    </source>
</evidence>
<evidence type="ECO:0000313" key="1">
    <source>
        <dbReference type="EMBL" id="ODN76091.1"/>
    </source>
</evidence>
<gene>
    <name evidence="1" type="ORF">L202_06028</name>
</gene>
<reference evidence="1 2" key="1">
    <citation type="submission" date="2016-06" db="EMBL/GenBank/DDBJ databases">
        <title>Evolution of pathogenesis and genome organization in the Tremellales.</title>
        <authorList>
            <person name="Cuomo C."/>
            <person name="Litvintseva A."/>
            <person name="Heitman J."/>
            <person name="Chen Y."/>
            <person name="Sun S."/>
            <person name="Springer D."/>
            <person name="Dromer F."/>
            <person name="Young S."/>
            <person name="Zeng Q."/>
            <person name="Chapman S."/>
            <person name="Gujja S."/>
            <person name="Saif S."/>
            <person name="Birren B."/>
        </authorList>
    </citation>
    <scope>NUCLEOTIDE SEQUENCE [LARGE SCALE GENOMIC DNA]</scope>
    <source>
        <strain evidence="1 2">CBS 6039</strain>
    </source>
</reference>
<name>A0A1E3HKW8_9TREE</name>
<protein>
    <submittedName>
        <fullName evidence="1">Uncharacterized protein</fullName>
    </submittedName>
</protein>
<proteinExistence type="predicted"/>
<feature type="non-terminal residue" evidence="1">
    <location>
        <position position="1"/>
    </location>
</feature>
<dbReference type="Proteomes" id="UP000094065">
    <property type="component" value="Unassembled WGS sequence"/>
</dbReference>
<dbReference type="RefSeq" id="XP_018991622.1">
    <property type="nucleotide sequence ID" value="XM_019140471.1"/>
</dbReference>